<evidence type="ECO:0000256" key="1">
    <source>
        <dbReference type="SAM" id="MobiDB-lite"/>
    </source>
</evidence>
<dbReference type="EMBL" id="GL376615">
    <property type="status" value="NOT_ANNOTATED_CDS"/>
    <property type="molecule type" value="Genomic_DNA"/>
</dbReference>
<dbReference type="eggNOG" id="ENOG502S4HY">
    <property type="taxonomic scope" value="Eukaryota"/>
</dbReference>
<protein>
    <submittedName>
        <fullName evidence="2">Uncharacterized protein</fullName>
    </submittedName>
</protein>
<dbReference type="EnsemblProtists" id="PYU1_T009708">
    <property type="protein sequence ID" value="PYU1_T009708"/>
    <property type="gene ID" value="PYU1_G009690"/>
</dbReference>
<dbReference type="HOGENOM" id="CLU_102815_0_0_1"/>
<dbReference type="VEuPathDB" id="FungiDB:PYU1_G009690"/>
<feature type="compositionally biased region" description="Acidic residues" evidence="1">
    <location>
        <begin position="67"/>
        <end position="80"/>
    </location>
</feature>
<dbReference type="OMA" id="ILRVRAC"/>
<accession>K3WXL0</accession>
<feature type="region of interest" description="Disordered" evidence="1">
    <location>
        <begin position="1"/>
        <end position="33"/>
    </location>
</feature>
<sequence length="133" mass="15857">MRPRTKSVVNVHEYFSQDDGESDQEEDEDEDWMQLAAQYKPLKRTGSFAKVSKSSRRERTSTLDSWEGTDVEDEDDDDDERNERVRTCSHDRRISFEKDVDIVTIPARSSFDAEYKRRVWYSSEEFSRMRQLD</sequence>
<reference evidence="3" key="1">
    <citation type="journal article" date="2010" name="Genome Biol.">
        <title>Genome sequence of the necrotrophic plant pathogen Pythium ultimum reveals original pathogenicity mechanisms and effector repertoire.</title>
        <authorList>
            <person name="Levesque C.A."/>
            <person name="Brouwer H."/>
            <person name="Cano L."/>
            <person name="Hamilton J.P."/>
            <person name="Holt C."/>
            <person name="Huitema E."/>
            <person name="Raffaele S."/>
            <person name="Robideau G.P."/>
            <person name="Thines M."/>
            <person name="Win J."/>
            <person name="Zerillo M.M."/>
            <person name="Beakes G.W."/>
            <person name="Boore J.L."/>
            <person name="Busam D."/>
            <person name="Dumas B."/>
            <person name="Ferriera S."/>
            <person name="Fuerstenberg S.I."/>
            <person name="Gachon C.M."/>
            <person name="Gaulin E."/>
            <person name="Govers F."/>
            <person name="Grenville-Briggs L."/>
            <person name="Horner N."/>
            <person name="Hostetler J."/>
            <person name="Jiang R.H."/>
            <person name="Johnson J."/>
            <person name="Krajaejun T."/>
            <person name="Lin H."/>
            <person name="Meijer H.J."/>
            <person name="Moore B."/>
            <person name="Morris P."/>
            <person name="Phuntmart V."/>
            <person name="Puiu D."/>
            <person name="Shetty J."/>
            <person name="Stajich J.E."/>
            <person name="Tripathy S."/>
            <person name="Wawra S."/>
            <person name="van West P."/>
            <person name="Whitty B.R."/>
            <person name="Coutinho P.M."/>
            <person name="Henrissat B."/>
            <person name="Martin F."/>
            <person name="Thomas P.D."/>
            <person name="Tyler B.M."/>
            <person name="De Vries R.P."/>
            <person name="Kamoun S."/>
            <person name="Yandell M."/>
            <person name="Tisserat N."/>
            <person name="Buell C.R."/>
        </authorList>
    </citation>
    <scope>NUCLEOTIDE SEQUENCE</scope>
    <source>
        <strain evidence="3">DAOM:BR144</strain>
    </source>
</reference>
<dbReference type="Proteomes" id="UP000019132">
    <property type="component" value="Unassembled WGS sequence"/>
</dbReference>
<reference evidence="2" key="3">
    <citation type="submission" date="2015-02" db="UniProtKB">
        <authorList>
            <consortium name="EnsemblProtists"/>
        </authorList>
    </citation>
    <scope>IDENTIFICATION</scope>
    <source>
        <strain evidence="2">DAOM BR144</strain>
    </source>
</reference>
<evidence type="ECO:0000313" key="2">
    <source>
        <dbReference type="EnsemblProtists" id="PYU1_T009708"/>
    </source>
</evidence>
<name>K3WXL0_GLOUD</name>
<organism evidence="2 3">
    <name type="scientific">Globisporangium ultimum (strain ATCC 200006 / CBS 805.95 / DAOM BR144)</name>
    <name type="common">Pythium ultimum</name>
    <dbReference type="NCBI Taxonomy" id="431595"/>
    <lineage>
        <taxon>Eukaryota</taxon>
        <taxon>Sar</taxon>
        <taxon>Stramenopiles</taxon>
        <taxon>Oomycota</taxon>
        <taxon>Peronosporomycetes</taxon>
        <taxon>Pythiales</taxon>
        <taxon>Pythiaceae</taxon>
        <taxon>Globisporangium</taxon>
    </lineage>
</organism>
<dbReference type="InParanoid" id="K3WXL0"/>
<keyword evidence="3" id="KW-1185">Reference proteome</keyword>
<feature type="region of interest" description="Disordered" evidence="1">
    <location>
        <begin position="47"/>
        <end position="85"/>
    </location>
</feature>
<evidence type="ECO:0000313" key="3">
    <source>
        <dbReference type="Proteomes" id="UP000019132"/>
    </source>
</evidence>
<dbReference type="AlphaFoldDB" id="K3WXL0"/>
<reference evidence="3" key="2">
    <citation type="submission" date="2010-04" db="EMBL/GenBank/DDBJ databases">
        <authorList>
            <person name="Buell R."/>
            <person name="Hamilton J."/>
            <person name="Hostetler J."/>
        </authorList>
    </citation>
    <scope>NUCLEOTIDE SEQUENCE [LARGE SCALE GENOMIC DNA]</scope>
    <source>
        <strain evidence="3">DAOM:BR144</strain>
    </source>
</reference>
<proteinExistence type="predicted"/>
<feature type="compositionally biased region" description="Acidic residues" evidence="1">
    <location>
        <begin position="16"/>
        <end position="32"/>
    </location>
</feature>